<dbReference type="Pfam" id="PF01609">
    <property type="entry name" value="DDE_Tnp_1"/>
    <property type="match status" value="1"/>
</dbReference>
<dbReference type="GO" id="GO:0003677">
    <property type="term" value="F:DNA binding"/>
    <property type="evidence" value="ECO:0007669"/>
    <property type="project" value="InterPro"/>
</dbReference>
<dbReference type="GO" id="GO:0006313">
    <property type="term" value="P:DNA transposition"/>
    <property type="evidence" value="ECO:0007669"/>
    <property type="project" value="InterPro"/>
</dbReference>
<dbReference type="NCBIfam" id="NF033579">
    <property type="entry name" value="transpos_IS5_2"/>
    <property type="match status" value="1"/>
</dbReference>
<organism evidence="2 3">
    <name type="scientific">candidate division MSBL1 archaeon SCGC-AAA259E19</name>
    <dbReference type="NCBI Taxonomy" id="1698264"/>
    <lineage>
        <taxon>Archaea</taxon>
        <taxon>Methanobacteriati</taxon>
        <taxon>Methanobacteriota</taxon>
        <taxon>candidate division MSBL1</taxon>
    </lineage>
</organism>
<feature type="non-terminal residue" evidence="2">
    <location>
        <position position="254"/>
    </location>
</feature>
<sequence>MVSLSRDWKEYNEELVKRGEFYLSSAFLENWDEELEEMNEGKVGAPYKFPESYVQFAALWYEFFNLPYRQLEGALRKLGELIPELKASDYTSLWHRFMDLEFEITENKDKVVAAVDATGIKVTNRGEWIRKYHEGKRRGWIKVHVAVDVESKELLSIEVTDEKTGDSEVFEELVEDLDLEDCLADGAYDSEEIFELLEEKGVDPPPGVKLRKDANTGLSPRGKAAKQFHDLGYEEWKEEHDYGKRWSVEGLFSA</sequence>
<evidence type="ECO:0000259" key="1">
    <source>
        <dbReference type="Pfam" id="PF01609"/>
    </source>
</evidence>
<keyword evidence="3" id="KW-1185">Reference proteome</keyword>
<dbReference type="InterPro" id="IPR053520">
    <property type="entry name" value="Transposase_Tn903"/>
</dbReference>
<dbReference type="PANTHER" id="PTHR34631:SF3">
    <property type="entry name" value="ISSOD12 TRANSPOSASE TNPA_ISSOD12"/>
    <property type="match status" value="1"/>
</dbReference>
<accession>A0A133UKW0</accession>
<reference evidence="2 3" key="1">
    <citation type="journal article" date="2016" name="Sci. Rep.">
        <title>Metabolic traits of an uncultured archaeal lineage -MSBL1- from brine pools of the Red Sea.</title>
        <authorList>
            <person name="Mwirichia R."/>
            <person name="Alam I."/>
            <person name="Rashid M."/>
            <person name="Vinu M."/>
            <person name="Ba-Alawi W."/>
            <person name="Anthony Kamau A."/>
            <person name="Kamanda Ngugi D."/>
            <person name="Goker M."/>
            <person name="Klenk H.P."/>
            <person name="Bajic V."/>
            <person name="Stingl U."/>
        </authorList>
    </citation>
    <scope>NUCLEOTIDE SEQUENCE [LARGE SCALE GENOMIC DNA]</scope>
    <source>
        <strain evidence="2">SCGC-AAA259E19</strain>
    </source>
</reference>
<proteinExistence type="predicted"/>
<feature type="domain" description="Transposase IS4-like" evidence="1">
    <location>
        <begin position="109"/>
        <end position="253"/>
    </location>
</feature>
<dbReference type="GO" id="GO:0004803">
    <property type="term" value="F:transposase activity"/>
    <property type="evidence" value="ECO:0007669"/>
    <property type="project" value="InterPro"/>
</dbReference>
<dbReference type="InterPro" id="IPR002559">
    <property type="entry name" value="Transposase_11"/>
</dbReference>
<dbReference type="PANTHER" id="PTHR34631">
    <property type="match status" value="1"/>
</dbReference>
<comment type="caution">
    <text evidence="2">The sequence shown here is derived from an EMBL/GenBank/DDBJ whole genome shotgun (WGS) entry which is preliminary data.</text>
</comment>
<protein>
    <recommendedName>
        <fullName evidence="1">Transposase IS4-like domain-containing protein</fullName>
    </recommendedName>
</protein>
<dbReference type="EMBL" id="LHXO01000035">
    <property type="protein sequence ID" value="KXA94868.1"/>
    <property type="molecule type" value="Genomic_DNA"/>
</dbReference>
<evidence type="ECO:0000313" key="3">
    <source>
        <dbReference type="Proteomes" id="UP000070284"/>
    </source>
</evidence>
<name>A0A133UKW0_9EURY</name>
<dbReference type="InterPro" id="IPR053172">
    <property type="entry name" value="Tn903_transposase"/>
</dbReference>
<dbReference type="Proteomes" id="UP000070284">
    <property type="component" value="Unassembled WGS sequence"/>
</dbReference>
<dbReference type="AlphaFoldDB" id="A0A133UKW0"/>
<evidence type="ECO:0000313" key="2">
    <source>
        <dbReference type="EMBL" id="KXA94868.1"/>
    </source>
</evidence>
<gene>
    <name evidence="2" type="ORF">AKJ65_03155</name>
</gene>